<proteinExistence type="predicted"/>
<name>A0A4D4JE73_9PSEU</name>
<dbReference type="Proteomes" id="UP000298860">
    <property type="component" value="Unassembled WGS sequence"/>
</dbReference>
<gene>
    <name evidence="1" type="ORF">GTS_49730</name>
</gene>
<accession>A0A4D4JE73</accession>
<keyword evidence="2" id="KW-1185">Reference proteome</keyword>
<organism evidence="1 2">
    <name type="scientific">Gandjariella thermophila</name>
    <dbReference type="NCBI Taxonomy" id="1931992"/>
    <lineage>
        <taxon>Bacteria</taxon>
        <taxon>Bacillati</taxon>
        <taxon>Actinomycetota</taxon>
        <taxon>Actinomycetes</taxon>
        <taxon>Pseudonocardiales</taxon>
        <taxon>Pseudonocardiaceae</taxon>
        <taxon>Gandjariella</taxon>
    </lineage>
</organism>
<dbReference type="AlphaFoldDB" id="A0A4D4JE73"/>
<sequence>MTPEDRILLLYMRQVQWWMDEAALDIPRDAYSVDDHVKLAEAMEQLAHAIRQRLPLPAEPKPAQRPEITG</sequence>
<comment type="caution">
    <text evidence="1">The sequence shown here is derived from an EMBL/GenBank/DDBJ whole genome shotgun (WGS) entry which is preliminary data.</text>
</comment>
<dbReference type="OrthoDB" id="5195038at2"/>
<dbReference type="RefSeq" id="WP_137816301.1">
    <property type="nucleotide sequence ID" value="NZ_BJFL01000040.1"/>
</dbReference>
<evidence type="ECO:0000313" key="1">
    <source>
        <dbReference type="EMBL" id="GDY33340.1"/>
    </source>
</evidence>
<reference evidence="2" key="1">
    <citation type="submission" date="2019-04" db="EMBL/GenBank/DDBJ databases">
        <title>Draft genome sequence of Pseudonocardiaceae bacterium SL3-2-4.</title>
        <authorList>
            <person name="Ningsih F."/>
            <person name="Yokota A."/>
            <person name="Sakai Y."/>
            <person name="Nanatani K."/>
            <person name="Yabe S."/>
            <person name="Oetari A."/>
            <person name="Sjamsuridzal W."/>
        </authorList>
    </citation>
    <scope>NUCLEOTIDE SEQUENCE [LARGE SCALE GENOMIC DNA]</scope>
    <source>
        <strain evidence="2">SL3-2-4</strain>
    </source>
</reference>
<protein>
    <submittedName>
        <fullName evidence="1">Uncharacterized protein</fullName>
    </submittedName>
</protein>
<dbReference type="EMBL" id="BJFL01000040">
    <property type="protein sequence ID" value="GDY33340.1"/>
    <property type="molecule type" value="Genomic_DNA"/>
</dbReference>
<evidence type="ECO:0000313" key="2">
    <source>
        <dbReference type="Proteomes" id="UP000298860"/>
    </source>
</evidence>